<dbReference type="GO" id="GO:0008378">
    <property type="term" value="F:galactosyltransferase activity"/>
    <property type="evidence" value="ECO:0007669"/>
    <property type="project" value="TreeGrafter"/>
</dbReference>
<evidence type="ECO:0000256" key="5">
    <source>
        <dbReference type="ARBA" id="ARBA00022679"/>
    </source>
</evidence>
<gene>
    <name evidence="14" type="ORF">C7M84_006402</name>
</gene>
<evidence type="ECO:0000256" key="10">
    <source>
        <dbReference type="ARBA" id="ARBA00023180"/>
    </source>
</evidence>
<dbReference type="InterPro" id="IPR003859">
    <property type="entry name" value="Galactosyl_T"/>
</dbReference>
<accession>A0A423TFA6</accession>
<dbReference type="InterPro" id="IPR029044">
    <property type="entry name" value="Nucleotide-diphossugar_trans"/>
</dbReference>
<evidence type="ECO:0000256" key="6">
    <source>
        <dbReference type="ARBA" id="ARBA00022692"/>
    </source>
</evidence>
<dbReference type="Pfam" id="PF13733">
    <property type="entry name" value="Glyco_transf_7N"/>
    <property type="match status" value="1"/>
</dbReference>
<evidence type="ECO:0000256" key="8">
    <source>
        <dbReference type="ARBA" id="ARBA00022989"/>
    </source>
</evidence>
<dbReference type="SUPFAM" id="SSF53448">
    <property type="entry name" value="Nucleotide-diphospho-sugar transferases"/>
    <property type="match status" value="1"/>
</dbReference>
<evidence type="ECO:0000256" key="11">
    <source>
        <dbReference type="SAM" id="MobiDB-lite"/>
    </source>
</evidence>
<comment type="pathway">
    <text evidence="2">Protein modification; protein glycosylation.</text>
</comment>
<dbReference type="PRINTS" id="PR02050">
    <property type="entry name" value="B14GALTRFASE"/>
</dbReference>
<proteinExistence type="inferred from homology"/>
<dbReference type="GO" id="GO:0016020">
    <property type="term" value="C:membrane"/>
    <property type="evidence" value="ECO:0007669"/>
    <property type="project" value="UniProtKB-SubCell"/>
</dbReference>
<comment type="subcellular location">
    <subcellularLocation>
        <location evidence="1">Membrane</location>
        <topology evidence="1">Single-pass type II membrane protein</topology>
    </subcellularLocation>
</comment>
<dbReference type="PANTHER" id="PTHR19300">
    <property type="entry name" value="BETA-1,4-GALACTOSYLTRANSFERASE"/>
    <property type="match status" value="1"/>
</dbReference>
<reference evidence="14 15" key="2">
    <citation type="submission" date="2019-01" db="EMBL/GenBank/DDBJ databases">
        <title>The decoding of complex shrimp genome reveals the adaptation for benthos swimmer, frequently molting mechanism and breeding impact on genome.</title>
        <authorList>
            <person name="Sun Y."/>
            <person name="Gao Y."/>
            <person name="Yu Y."/>
        </authorList>
    </citation>
    <scope>NUCLEOTIDE SEQUENCE [LARGE SCALE GENOMIC DNA]</scope>
    <source>
        <tissue evidence="14">Muscle</tissue>
    </source>
</reference>
<keyword evidence="8" id="KW-1133">Transmembrane helix</keyword>
<evidence type="ECO:0000256" key="1">
    <source>
        <dbReference type="ARBA" id="ARBA00004606"/>
    </source>
</evidence>
<comment type="caution">
    <text evidence="14">The sequence shown here is derived from an EMBL/GenBank/DDBJ whole genome shotgun (WGS) entry which is preliminary data.</text>
</comment>
<dbReference type="Proteomes" id="UP000283509">
    <property type="component" value="Unassembled WGS sequence"/>
</dbReference>
<feature type="domain" description="Galactosyltransferase C-terminal" evidence="12">
    <location>
        <begin position="154"/>
        <end position="213"/>
    </location>
</feature>
<dbReference type="OrthoDB" id="10038994at2759"/>
<keyword evidence="7" id="KW-0735">Signal-anchor</keyword>
<evidence type="ECO:0000256" key="2">
    <source>
        <dbReference type="ARBA" id="ARBA00004922"/>
    </source>
</evidence>
<dbReference type="GO" id="GO:0005794">
    <property type="term" value="C:Golgi apparatus"/>
    <property type="evidence" value="ECO:0007669"/>
    <property type="project" value="TreeGrafter"/>
</dbReference>
<reference evidence="14 15" key="1">
    <citation type="submission" date="2018-04" db="EMBL/GenBank/DDBJ databases">
        <authorList>
            <person name="Zhang X."/>
            <person name="Yuan J."/>
            <person name="Li F."/>
            <person name="Xiang J."/>
        </authorList>
    </citation>
    <scope>NUCLEOTIDE SEQUENCE [LARGE SCALE GENOMIC DNA]</scope>
    <source>
        <tissue evidence="14">Muscle</tissue>
    </source>
</reference>
<evidence type="ECO:0000256" key="4">
    <source>
        <dbReference type="ARBA" id="ARBA00022676"/>
    </source>
</evidence>
<keyword evidence="5 14" id="KW-0808">Transferase</keyword>
<evidence type="ECO:0000259" key="13">
    <source>
        <dbReference type="Pfam" id="PF13733"/>
    </source>
</evidence>
<dbReference type="InterPro" id="IPR027995">
    <property type="entry name" value="Galactosyl_T_N"/>
</dbReference>
<keyword evidence="6" id="KW-0812">Transmembrane</keyword>
<dbReference type="UniPathway" id="UPA00378"/>
<evidence type="ECO:0000259" key="12">
    <source>
        <dbReference type="Pfam" id="PF02709"/>
    </source>
</evidence>
<dbReference type="InterPro" id="IPR027791">
    <property type="entry name" value="Galactosyl_T_C"/>
</dbReference>
<feature type="domain" description="Galactosyltransferase N-terminal" evidence="13">
    <location>
        <begin position="25"/>
        <end position="140"/>
    </location>
</feature>
<dbReference type="STRING" id="6689.A0A423TFA6"/>
<evidence type="ECO:0000256" key="3">
    <source>
        <dbReference type="ARBA" id="ARBA00005735"/>
    </source>
</evidence>
<sequence>MHTHKKVDLAPSRPLPPVGRTPVTEGMTEADVEKNITNVRLGGRWWPTHCNPVWSVAIIVPYRDRELMMGPFLNNIHPILQRQLVNYTIYIVEQIPGKRFNKAKVFNVGFALALKYGPHDCYAFQDIDCLSEDDRNFYYCADQPRHLGSSVFAQHIGCSCLMTEWQVRKVNGWSNRYYGWGAEDDDMYRRIRAEGMELWRFPKHSAAYTTLEHPQAAENPDRFELLKRSVRNYKKDGLSSLEFTVVKIEKKPLYTKYHVDV</sequence>
<comment type="similarity">
    <text evidence="3">Belongs to the glycosyltransferase 7 family.</text>
</comment>
<dbReference type="EMBL" id="QCYY01001811">
    <property type="protein sequence ID" value="ROT75116.1"/>
    <property type="molecule type" value="Genomic_DNA"/>
</dbReference>
<evidence type="ECO:0000313" key="15">
    <source>
        <dbReference type="Proteomes" id="UP000283509"/>
    </source>
</evidence>
<protein>
    <submittedName>
        <fullName evidence="14">Putative beta-1,4-N-acetylgalactosaminyltransferase bre-4-like</fullName>
    </submittedName>
</protein>
<dbReference type="AlphaFoldDB" id="A0A423TFA6"/>
<keyword evidence="4" id="KW-0328">Glycosyltransferase</keyword>
<dbReference type="Pfam" id="PF02709">
    <property type="entry name" value="Glyco_transf_7C"/>
    <property type="match status" value="1"/>
</dbReference>
<dbReference type="Gene3D" id="3.90.550.10">
    <property type="entry name" value="Spore Coat Polysaccharide Biosynthesis Protein SpsA, Chain A"/>
    <property type="match status" value="1"/>
</dbReference>
<evidence type="ECO:0000256" key="9">
    <source>
        <dbReference type="ARBA" id="ARBA00023136"/>
    </source>
</evidence>
<dbReference type="PANTHER" id="PTHR19300:SF57">
    <property type="entry name" value="BETA-1,4-N-ACETYLGALACTOSAMINYLTRANSFERASE"/>
    <property type="match status" value="1"/>
</dbReference>
<name>A0A423TFA6_PENVA</name>
<feature type="region of interest" description="Disordered" evidence="11">
    <location>
        <begin position="1"/>
        <end position="24"/>
    </location>
</feature>
<keyword evidence="15" id="KW-1185">Reference proteome</keyword>
<dbReference type="GO" id="GO:0005975">
    <property type="term" value="P:carbohydrate metabolic process"/>
    <property type="evidence" value="ECO:0007669"/>
    <property type="project" value="InterPro"/>
</dbReference>
<keyword evidence="9" id="KW-0472">Membrane</keyword>
<keyword evidence="10" id="KW-0325">Glycoprotein</keyword>
<evidence type="ECO:0000256" key="7">
    <source>
        <dbReference type="ARBA" id="ARBA00022968"/>
    </source>
</evidence>
<organism evidence="14 15">
    <name type="scientific">Penaeus vannamei</name>
    <name type="common">Whiteleg shrimp</name>
    <name type="synonym">Litopenaeus vannamei</name>
    <dbReference type="NCBI Taxonomy" id="6689"/>
    <lineage>
        <taxon>Eukaryota</taxon>
        <taxon>Metazoa</taxon>
        <taxon>Ecdysozoa</taxon>
        <taxon>Arthropoda</taxon>
        <taxon>Crustacea</taxon>
        <taxon>Multicrustacea</taxon>
        <taxon>Malacostraca</taxon>
        <taxon>Eumalacostraca</taxon>
        <taxon>Eucarida</taxon>
        <taxon>Decapoda</taxon>
        <taxon>Dendrobranchiata</taxon>
        <taxon>Penaeoidea</taxon>
        <taxon>Penaeidae</taxon>
        <taxon>Penaeus</taxon>
    </lineage>
</organism>
<evidence type="ECO:0000313" key="14">
    <source>
        <dbReference type="EMBL" id="ROT75116.1"/>
    </source>
</evidence>